<dbReference type="EMBL" id="CAHIKZ030005352">
    <property type="protein sequence ID" value="CAE1323063.1"/>
    <property type="molecule type" value="Genomic_DNA"/>
</dbReference>
<keyword evidence="1" id="KW-1133">Transmembrane helix</keyword>
<comment type="caution">
    <text evidence="2">The sequence shown here is derived from an EMBL/GenBank/DDBJ whole genome shotgun (WGS) entry which is preliminary data.</text>
</comment>
<dbReference type="AlphaFoldDB" id="A0A812EII8"/>
<feature type="transmembrane region" description="Helical" evidence="1">
    <location>
        <begin position="133"/>
        <end position="153"/>
    </location>
</feature>
<dbReference type="Proteomes" id="UP000597762">
    <property type="component" value="Unassembled WGS sequence"/>
</dbReference>
<protein>
    <submittedName>
        <fullName evidence="2">Uncharacterized protein</fullName>
    </submittedName>
</protein>
<gene>
    <name evidence="2" type="ORF">SPHA_72959</name>
</gene>
<keyword evidence="3" id="KW-1185">Reference proteome</keyword>
<name>A0A812EII8_ACAPH</name>
<evidence type="ECO:0000256" key="1">
    <source>
        <dbReference type="SAM" id="Phobius"/>
    </source>
</evidence>
<sequence length="178" mass="20894">MKIPFTTLVRYLSKRLLTSALRQSTKCPIFLLCRFLPSFFFLSFSFSSSSFLPNCIMRDGLANHCTTSRLLLPSCIHLISFVHSFVHSFLLSFFPSLFRCFFLTTTAIFTFLLLFLIYSFLYSFFPLLFVRSFLPSFFLSLLLFIDSFLYYFFFDECCLFILNEISCPIFTEVTTEVD</sequence>
<keyword evidence="1" id="KW-0812">Transmembrane</keyword>
<feature type="transmembrane region" description="Helical" evidence="1">
    <location>
        <begin position="101"/>
        <end position="121"/>
    </location>
</feature>
<evidence type="ECO:0000313" key="3">
    <source>
        <dbReference type="Proteomes" id="UP000597762"/>
    </source>
</evidence>
<feature type="transmembrane region" description="Helical" evidence="1">
    <location>
        <begin position="71"/>
        <end position="94"/>
    </location>
</feature>
<accession>A0A812EII8</accession>
<proteinExistence type="predicted"/>
<evidence type="ECO:0000313" key="2">
    <source>
        <dbReference type="EMBL" id="CAE1323063.1"/>
    </source>
</evidence>
<organism evidence="2 3">
    <name type="scientific">Acanthosepion pharaonis</name>
    <name type="common">Pharaoh cuttlefish</name>
    <name type="synonym">Sepia pharaonis</name>
    <dbReference type="NCBI Taxonomy" id="158019"/>
    <lineage>
        <taxon>Eukaryota</taxon>
        <taxon>Metazoa</taxon>
        <taxon>Spiralia</taxon>
        <taxon>Lophotrochozoa</taxon>
        <taxon>Mollusca</taxon>
        <taxon>Cephalopoda</taxon>
        <taxon>Coleoidea</taxon>
        <taxon>Decapodiformes</taxon>
        <taxon>Sepiida</taxon>
        <taxon>Sepiina</taxon>
        <taxon>Sepiidae</taxon>
        <taxon>Acanthosepion</taxon>
    </lineage>
</organism>
<reference evidence="2" key="1">
    <citation type="submission" date="2021-01" db="EMBL/GenBank/DDBJ databases">
        <authorList>
            <person name="Li R."/>
            <person name="Bekaert M."/>
        </authorList>
    </citation>
    <scope>NUCLEOTIDE SEQUENCE</scope>
    <source>
        <strain evidence="2">Farmed</strain>
    </source>
</reference>
<feature type="transmembrane region" description="Helical" evidence="1">
    <location>
        <begin position="29"/>
        <end position="51"/>
    </location>
</feature>
<keyword evidence="1" id="KW-0472">Membrane</keyword>